<reference evidence="1 2" key="1">
    <citation type="submission" date="2018-11" db="EMBL/GenBank/DDBJ databases">
        <title>Genome sequences of Brenneria nigrifluens and Brenneria rubrifaciens.</title>
        <authorList>
            <person name="Poret-Peterson A.T."/>
            <person name="McClean A.E."/>
            <person name="Kluepfel D.A."/>
        </authorList>
    </citation>
    <scope>NUCLEOTIDE SEQUENCE [LARGE SCALE GENOMIC DNA]</scope>
    <source>
        <strain evidence="1 2">6D370</strain>
    </source>
</reference>
<evidence type="ECO:0000313" key="1">
    <source>
        <dbReference type="EMBL" id="QCR09116.1"/>
    </source>
</evidence>
<evidence type="ECO:0000313" key="2">
    <source>
        <dbReference type="Proteomes" id="UP000299580"/>
    </source>
</evidence>
<dbReference type="OrthoDB" id="6428238at2"/>
<protein>
    <submittedName>
        <fullName evidence="1">Tir chaperone family protein</fullName>
    </submittedName>
</protein>
<dbReference type="Pfam" id="PF05932">
    <property type="entry name" value="CesT"/>
    <property type="match status" value="1"/>
</dbReference>
<dbReference type="GO" id="GO:0030254">
    <property type="term" value="P:protein secretion by the type III secretion system"/>
    <property type="evidence" value="ECO:0007669"/>
    <property type="project" value="InterPro"/>
</dbReference>
<dbReference type="SUPFAM" id="SSF69635">
    <property type="entry name" value="Type III secretory system chaperone-like"/>
    <property type="match status" value="1"/>
</dbReference>
<sequence>MKVGNMFHRVMRALLQQYGIDASSAEATGHEVYIMTVEDDIDIHFIGSQAGYLNIVCAVSELDRDIDKQTLYTLLASNSFNRVHPVLVIGLDKDTHSVVLSTRQPLAELNSADSFKLVEAFIEEATSLRAWLADRSQKKLRKPDAKNLIPDNIHPLLNFNRKNSIIQE</sequence>
<dbReference type="CDD" id="cd17025">
    <property type="entry name" value="T3SC_IA_ShcF-like"/>
    <property type="match status" value="1"/>
</dbReference>
<gene>
    <name evidence="1" type="ORF">EH207_11620</name>
</gene>
<dbReference type="AlphaFoldDB" id="A0A4P8QRC1"/>
<dbReference type="Gene3D" id="3.30.1460.10">
    <property type="match status" value="1"/>
</dbReference>
<keyword evidence="2" id="KW-1185">Reference proteome</keyword>
<dbReference type="RefSeq" id="WP_137714127.1">
    <property type="nucleotide sequence ID" value="NZ_CP034035.1"/>
</dbReference>
<name>A0A4P8QRC1_9GAMM</name>
<dbReference type="EMBL" id="CP034035">
    <property type="protein sequence ID" value="QCR09116.1"/>
    <property type="molecule type" value="Genomic_DNA"/>
</dbReference>
<dbReference type="KEGG" id="brb:EH207_11620"/>
<accession>A0A4P8QRC1</accession>
<dbReference type="InterPro" id="IPR010261">
    <property type="entry name" value="Tir_chaperone"/>
</dbReference>
<organism evidence="1 2">
    <name type="scientific">Brenneria rubrifaciens</name>
    <dbReference type="NCBI Taxonomy" id="55213"/>
    <lineage>
        <taxon>Bacteria</taxon>
        <taxon>Pseudomonadati</taxon>
        <taxon>Pseudomonadota</taxon>
        <taxon>Gammaproteobacteria</taxon>
        <taxon>Enterobacterales</taxon>
        <taxon>Pectobacteriaceae</taxon>
        <taxon>Brenneria</taxon>
    </lineage>
</organism>
<dbReference type="Proteomes" id="UP000299580">
    <property type="component" value="Chromosome"/>
</dbReference>
<proteinExistence type="predicted"/>